<dbReference type="InterPro" id="IPR029069">
    <property type="entry name" value="HotDog_dom_sf"/>
</dbReference>
<evidence type="ECO:0000313" key="1">
    <source>
        <dbReference type="EMBL" id="GES24607.1"/>
    </source>
</evidence>
<organism evidence="1 2">
    <name type="scientific">Acrocarpospora pleiomorpha</name>
    <dbReference type="NCBI Taxonomy" id="90975"/>
    <lineage>
        <taxon>Bacteria</taxon>
        <taxon>Bacillati</taxon>
        <taxon>Actinomycetota</taxon>
        <taxon>Actinomycetes</taxon>
        <taxon>Streptosporangiales</taxon>
        <taxon>Streptosporangiaceae</taxon>
        <taxon>Acrocarpospora</taxon>
    </lineage>
</organism>
<dbReference type="EMBL" id="BLAF01000054">
    <property type="protein sequence ID" value="GES24607.1"/>
    <property type="molecule type" value="Genomic_DNA"/>
</dbReference>
<dbReference type="AlphaFoldDB" id="A0A5M3XTM9"/>
<reference evidence="1 2" key="1">
    <citation type="submission" date="2019-10" db="EMBL/GenBank/DDBJ databases">
        <title>Whole genome shotgun sequence of Acrocarpospora pleiomorpha NBRC 16267.</title>
        <authorList>
            <person name="Ichikawa N."/>
            <person name="Kimura A."/>
            <person name="Kitahashi Y."/>
            <person name="Komaki H."/>
            <person name="Oguchi A."/>
        </authorList>
    </citation>
    <scope>NUCLEOTIDE SEQUENCE [LARGE SCALE GENOMIC DNA]</scope>
    <source>
        <strain evidence="1 2">NBRC 16267</strain>
    </source>
</reference>
<gene>
    <name evidence="1" type="ORF">Aple_075060</name>
</gene>
<name>A0A5M3XTM9_9ACTN</name>
<accession>A0A5M3XTM9</accession>
<dbReference type="Gene3D" id="3.10.129.10">
    <property type="entry name" value="Hotdog Thioesterase"/>
    <property type="match status" value="1"/>
</dbReference>
<dbReference type="SUPFAM" id="SSF54637">
    <property type="entry name" value="Thioesterase/thiol ester dehydrase-isomerase"/>
    <property type="match status" value="1"/>
</dbReference>
<sequence length="96" mass="10388">MYGGHTIALAAAQLNRTVPSLVTISSWKRCDHVGPVYEGDTLRSSIEVQAVRALGVEHLDAVDMRLRVSADEIGTAQESNTRAVLDWQFTAVVGHA</sequence>
<dbReference type="Proteomes" id="UP000377595">
    <property type="component" value="Unassembled WGS sequence"/>
</dbReference>
<keyword evidence="2" id="KW-1185">Reference proteome</keyword>
<evidence type="ECO:0008006" key="3">
    <source>
        <dbReference type="Google" id="ProtNLM"/>
    </source>
</evidence>
<comment type="caution">
    <text evidence="1">The sequence shown here is derived from an EMBL/GenBank/DDBJ whole genome shotgun (WGS) entry which is preliminary data.</text>
</comment>
<proteinExistence type="predicted"/>
<protein>
    <recommendedName>
        <fullName evidence="3">Thioesterase domain-containing protein</fullName>
    </recommendedName>
</protein>
<evidence type="ECO:0000313" key="2">
    <source>
        <dbReference type="Proteomes" id="UP000377595"/>
    </source>
</evidence>